<evidence type="ECO:0000313" key="2">
    <source>
        <dbReference type="Proteomes" id="UP001162992"/>
    </source>
</evidence>
<comment type="caution">
    <text evidence="1">The sequence shown here is derived from an EMBL/GenBank/DDBJ whole genome shotgun (WGS) entry which is preliminary data.</text>
</comment>
<dbReference type="EMBL" id="CM055106">
    <property type="protein sequence ID" value="KAJ7529284.1"/>
    <property type="molecule type" value="Genomic_DNA"/>
</dbReference>
<dbReference type="Proteomes" id="UP001162992">
    <property type="component" value="Chromosome 15"/>
</dbReference>
<gene>
    <name evidence="1" type="ORF">O6H91_15G042300</name>
</gene>
<sequence length="584" mass="64316">MGQSFHQLLKILAFLLPIILLAASRLPAVVKVLQKFSGLQSRHVADTIFTNGVIWTADDKLPWADSIAVRNGKILHIGSSMSMQDLVGSNTNHVDLEGKFVTPGFMDSHVHFIPGGLQLQMLNLHSTRSREELEEQVAMVAQEKEKGSWILGFGWNHENWGGNLPNKSWLDSITKNHPVWLTRIDGHMGLANSIALAKVGVNSETHDPQGGAIIRDERNVPTGVLVDAAMMLVSKDIPQSSQEECREALKRASKHALSRGVTSVVDFGRFVPGASTRRVWDDFFEVYMWADAVGSMDVRVSIYFPLETFIEVADLVKEKGHVLSPWVHVGGVKAFADGSLGSSTALFHEPYLDDVNNYGLQVADPDWLLQATTEAMDSSLQVAIHAIGDAANDQILSLYEAALGNQSSLPYLRPRIEHAQHLSTEAPARFGALGIIASVQPQHLLDDAYPALRKLGKERFKKSYLFQSLLQGGARVTFGSDWPVTKLDPLEGIQMATKRVPHGFEQPWLVEQRISVEDALKGYTIVGAYSSHMEENIGSLSQGKYADFIILSCNLFNLSMEVVPFVLATYVGGLPVYTIQKEAT</sequence>
<name>A0ACC2BIJ8_DIPCM</name>
<organism evidence="1 2">
    <name type="scientific">Diphasiastrum complanatum</name>
    <name type="common">Issler's clubmoss</name>
    <name type="synonym">Lycopodium complanatum</name>
    <dbReference type="NCBI Taxonomy" id="34168"/>
    <lineage>
        <taxon>Eukaryota</taxon>
        <taxon>Viridiplantae</taxon>
        <taxon>Streptophyta</taxon>
        <taxon>Embryophyta</taxon>
        <taxon>Tracheophyta</taxon>
        <taxon>Lycopodiopsida</taxon>
        <taxon>Lycopodiales</taxon>
        <taxon>Lycopodiaceae</taxon>
        <taxon>Lycopodioideae</taxon>
        <taxon>Diphasiastrum</taxon>
    </lineage>
</organism>
<accession>A0ACC2BIJ8</accession>
<evidence type="ECO:0000313" key="1">
    <source>
        <dbReference type="EMBL" id="KAJ7529284.1"/>
    </source>
</evidence>
<proteinExistence type="predicted"/>
<protein>
    <submittedName>
        <fullName evidence="1">Uncharacterized protein</fullName>
    </submittedName>
</protein>
<keyword evidence="2" id="KW-1185">Reference proteome</keyword>
<reference evidence="2" key="1">
    <citation type="journal article" date="2024" name="Proc. Natl. Acad. Sci. U.S.A.">
        <title>Extraordinary preservation of gene collinearity over three hundred million years revealed in homosporous lycophytes.</title>
        <authorList>
            <person name="Li C."/>
            <person name="Wickell D."/>
            <person name="Kuo L.Y."/>
            <person name="Chen X."/>
            <person name="Nie B."/>
            <person name="Liao X."/>
            <person name="Peng D."/>
            <person name="Ji J."/>
            <person name="Jenkins J."/>
            <person name="Williams M."/>
            <person name="Shu S."/>
            <person name="Plott C."/>
            <person name="Barry K."/>
            <person name="Rajasekar S."/>
            <person name="Grimwood J."/>
            <person name="Han X."/>
            <person name="Sun S."/>
            <person name="Hou Z."/>
            <person name="He W."/>
            <person name="Dai G."/>
            <person name="Sun C."/>
            <person name="Schmutz J."/>
            <person name="Leebens-Mack J.H."/>
            <person name="Li F.W."/>
            <person name="Wang L."/>
        </authorList>
    </citation>
    <scope>NUCLEOTIDE SEQUENCE [LARGE SCALE GENOMIC DNA]</scope>
    <source>
        <strain evidence="2">cv. PW_Plant_1</strain>
    </source>
</reference>